<dbReference type="AlphaFoldDB" id="A0A0G0I819"/>
<dbReference type="NCBIfam" id="TIGR01444">
    <property type="entry name" value="fkbM_fam"/>
    <property type="match status" value="1"/>
</dbReference>
<dbReference type="InterPro" id="IPR029063">
    <property type="entry name" value="SAM-dependent_MTases_sf"/>
</dbReference>
<dbReference type="EMBL" id="LBTX01000003">
    <property type="protein sequence ID" value="KKQ50662.1"/>
    <property type="molecule type" value="Genomic_DNA"/>
</dbReference>
<dbReference type="GO" id="GO:0008168">
    <property type="term" value="F:methyltransferase activity"/>
    <property type="evidence" value="ECO:0007669"/>
    <property type="project" value="UniProtKB-KW"/>
</dbReference>
<dbReference type="Proteomes" id="UP000034231">
    <property type="component" value="Unassembled WGS sequence"/>
</dbReference>
<sequence length="252" mass="28932">MDFWYQSDDKMIGQRIALDKFEKFETALMENQINSESVCVDVGANIGYYTLLLAIKVKRVYAIEPGGESFLILKKNVEVNNLKNVVLLNIGASDKKEKKYLIRDKNNQGNSQISDKFGERILTNALDNILINEQKISLIKIDTQGWEPKVIEGAKKVIKRDAPTIFLEYTPGEYGDNKMINFLKKNYQNIWSINDFAEVPWPIFSGVKVLGKNGYADLFLKNKMELGDYMTMLKNVKYKKFIKGIMNSICQK</sequence>
<keyword evidence="2" id="KW-0808">Transferase</keyword>
<feature type="domain" description="Methyltransferase FkbM" evidence="1">
    <location>
        <begin position="41"/>
        <end position="184"/>
    </location>
</feature>
<comment type="caution">
    <text evidence="2">The sequence shown here is derived from an EMBL/GenBank/DDBJ whole genome shotgun (WGS) entry which is preliminary data.</text>
</comment>
<evidence type="ECO:0000259" key="1">
    <source>
        <dbReference type="Pfam" id="PF05050"/>
    </source>
</evidence>
<evidence type="ECO:0000313" key="3">
    <source>
        <dbReference type="Proteomes" id="UP000034231"/>
    </source>
</evidence>
<dbReference type="SUPFAM" id="SSF53335">
    <property type="entry name" value="S-adenosyl-L-methionine-dependent methyltransferases"/>
    <property type="match status" value="1"/>
</dbReference>
<proteinExistence type="predicted"/>
<dbReference type="Gene3D" id="3.40.50.150">
    <property type="entry name" value="Vaccinia Virus protein VP39"/>
    <property type="match status" value="1"/>
</dbReference>
<dbReference type="GO" id="GO:0032259">
    <property type="term" value="P:methylation"/>
    <property type="evidence" value="ECO:0007669"/>
    <property type="project" value="UniProtKB-KW"/>
</dbReference>
<accession>A0A0G0I819</accession>
<dbReference type="PANTHER" id="PTHR34203:SF15">
    <property type="entry name" value="SLL1173 PROTEIN"/>
    <property type="match status" value="1"/>
</dbReference>
<dbReference type="PANTHER" id="PTHR34203">
    <property type="entry name" value="METHYLTRANSFERASE, FKBM FAMILY PROTEIN"/>
    <property type="match status" value="1"/>
</dbReference>
<reference evidence="2 3" key="1">
    <citation type="journal article" date="2015" name="Nature">
        <title>rRNA introns, odd ribosomes, and small enigmatic genomes across a large radiation of phyla.</title>
        <authorList>
            <person name="Brown C.T."/>
            <person name="Hug L.A."/>
            <person name="Thomas B.C."/>
            <person name="Sharon I."/>
            <person name="Castelle C.J."/>
            <person name="Singh A."/>
            <person name="Wilkins M.J."/>
            <person name="Williams K.H."/>
            <person name="Banfield J.F."/>
        </authorList>
    </citation>
    <scope>NUCLEOTIDE SEQUENCE [LARGE SCALE GENOMIC DNA]</scope>
</reference>
<dbReference type="Pfam" id="PF05050">
    <property type="entry name" value="Methyltransf_21"/>
    <property type="match status" value="1"/>
</dbReference>
<gene>
    <name evidence="2" type="ORF">US68_C0003G0028</name>
</gene>
<dbReference type="InterPro" id="IPR052514">
    <property type="entry name" value="SAM-dependent_MTase"/>
</dbReference>
<name>A0A0G0I819_9BACT</name>
<evidence type="ECO:0000313" key="2">
    <source>
        <dbReference type="EMBL" id="KKQ50662.1"/>
    </source>
</evidence>
<protein>
    <submittedName>
        <fullName evidence="2">Methyltransferase FkbM</fullName>
    </submittedName>
</protein>
<dbReference type="InterPro" id="IPR006342">
    <property type="entry name" value="FkbM_mtfrase"/>
</dbReference>
<organism evidence="2 3">
    <name type="scientific">Candidatus Shapirobacteria bacterium GW2011_GWE1_38_10</name>
    <dbReference type="NCBI Taxonomy" id="1618488"/>
    <lineage>
        <taxon>Bacteria</taxon>
        <taxon>Candidatus Shapironibacteriota</taxon>
    </lineage>
</organism>
<keyword evidence="2" id="KW-0489">Methyltransferase</keyword>